<name>A0A059J225_TRIIM</name>
<feature type="active site" evidence="9">
    <location>
        <position position="429"/>
    </location>
</feature>
<proteinExistence type="inferred from homology"/>
<comment type="subcellular location">
    <subcellularLocation>
        <location evidence="8">Mitochondrion</location>
    </subcellularLocation>
    <subcellularLocation>
        <location evidence="8">Cytoplasm</location>
    </subcellularLocation>
</comment>
<dbReference type="Proteomes" id="UP000024533">
    <property type="component" value="Unassembled WGS sequence"/>
</dbReference>
<keyword evidence="4 8" id="KW-0378">Hydrolase</keyword>
<comment type="catalytic activity">
    <reaction evidence="1 8">
        <text>Inactivates bleomycin B2 (a cytotoxic glycometallopeptide) by hydrolysis of a carboxyamide bond of beta-aminoalanine, but also shows general aminopeptidase activity. The specificity varies somewhat with source, but amino acid arylamides of Met, Leu and Ala are preferred.</text>
        <dbReference type="EC" id="3.4.22.40"/>
    </reaction>
</comment>
<dbReference type="PROSITE" id="PS00639">
    <property type="entry name" value="THIOL_PROTEASE_HIS"/>
    <property type="match status" value="1"/>
</dbReference>
<dbReference type="AlphaFoldDB" id="A0A059J225"/>
<evidence type="ECO:0000313" key="12">
    <source>
        <dbReference type="Proteomes" id="UP000024533"/>
    </source>
</evidence>
<dbReference type="GO" id="GO:0043418">
    <property type="term" value="P:homocysteine catabolic process"/>
    <property type="evidence" value="ECO:0007669"/>
    <property type="project" value="TreeGrafter"/>
</dbReference>
<comment type="caution">
    <text evidence="11">The sequence shown here is derived from an EMBL/GenBank/DDBJ whole genome shotgun (WGS) entry which is preliminary data.</text>
</comment>
<organism evidence="11 12">
    <name type="scientific">Trichophyton interdigitale (strain MR816)</name>
    <dbReference type="NCBI Taxonomy" id="1215338"/>
    <lineage>
        <taxon>Eukaryota</taxon>
        <taxon>Fungi</taxon>
        <taxon>Dikarya</taxon>
        <taxon>Ascomycota</taxon>
        <taxon>Pezizomycotina</taxon>
        <taxon>Eurotiomycetes</taxon>
        <taxon>Eurotiomycetidae</taxon>
        <taxon>Onygenales</taxon>
        <taxon>Arthrodermataceae</taxon>
        <taxon>Trichophyton</taxon>
    </lineage>
</organism>
<evidence type="ECO:0000256" key="10">
    <source>
        <dbReference type="SAM" id="MobiDB-lite"/>
    </source>
</evidence>
<dbReference type="EMBL" id="AOKY01000402">
    <property type="protein sequence ID" value="KDB21683.1"/>
    <property type="molecule type" value="Genomic_DNA"/>
</dbReference>
<keyword evidence="12" id="KW-1185">Reference proteome</keyword>
<evidence type="ECO:0000256" key="3">
    <source>
        <dbReference type="ARBA" id="ARBA00022670"/>
    </source>
</evidence>
<dbReference type="GO" id="GO:0005739">
    <property type="term" value="C:mitochondrion"/>
    <property type="evidence" value="ECO:0007669"/>
    <property type="project" value="UniProtKB-SubCell"/>
</dbReference>
<keyword evidence="3 8" id="KW-0645">Protease</keyword>
<keyword evidence="5 8" id="KW-0788">Thiol protease</keyword>
<evidence type="ECO:0000256" key="9">
    <source>
        <dbReference type="PIRSR" id="PIRSR005700-1"/>
    </source>
</evidence>
<dbReference type="PANTHER" id="PTHR10363:SF2">
    <property type="entry name" value="BLEOMYCIN HYDROLASE"/>
    <property type="match status" value="1"/>
</dbReference>
<reference evidence="11 12" key="1">
    <citation type="submission" date="2014-02" db="EMBL/GenBank/DDBJ databases">
        <title>The Genome Sequence of Trichophyton interdigitale MR816.</title>
        <authorList>
            <consortium name="The Broad Institute Genomics Platform"/>
            <person name="Cuomo C.A."/>
            <person name="White T.C."/>
            <person name="Graser Y."/>
            <person name="Martinez-Rossi N."/>
            <person name="Heitman J."/>
            <person name="Young S.K."/>
            <person name="Zeng Q."/>
            <person name="Gargeya S."/>
            <person name="Abouelleil A."/>
            <person name="Alvarado L."/>
            <person name="Chapman S.B."/>
            <person name="Gainer-Dewar J."/>
            <person name="Goldberg J."/>
            <person name="Griggs A."/>
            <person name="Gujja S."/>
            <person name="Hansen M."/>
            <person name="Howarth C."/>
            <person name="Imamovic A."/>
            <person name="Larimer J."/>
            <person name="Martinez D."/>
            <person name="Murphy C."/>
            <person name="Pearson M.D."/>
            <person name="Persinoti G."/>
            <person name="Poon T."/>
            <person name="Priest M."/>
            <person name="Roberts A.D."/>
            <person name="Saif S."/>
            <person name="Shea T.D."/>
            <person name="Sykes S.N."/>
            <person name="Wortman J."/>
            <person name="Nusbaum C."/>
            <person name="Birren B."/>
        </authorList>
    </citation>
    <scope>NUCLEOTIDE SEQUENCE [LARGE SCALE GENOMIC DNA]</scope>
    <source>
        <strain evidence="11 12">MR816</strain>
    </source>
</reference>
<feature type="region of interest" description="Disordered" evidence="10">
    <location>
        <begin position="1"/>
        <end position="53"/>
    </location>
</feature>
<evidence type="ECO:0000256" key="8">
    <source>
        <dbReference type="PIRNR" id="PIRNR005700"/>
    </source>
</evidence>
<dbReference type="HOGENOM" id="CLU_038600_0_1_1"/>
<feature type="compositionally biased region" description="Polar residues" evidence="10">
    <location>
        <begin position="1"/>
        <end position="12"/>
    </location>
</feature>
<protein>
    <recommendedName>
        <fullName evidence="8">Cysteine proteinase 1, mitochondrial</fullName>
        <ecNumber evidence="8">3.4.22.40</ecNumber>
    </recommendedName>
</protein>
<dbReference type="SUPFAM" id="SSF54001">
    <property type="entry name" value="Cysteine proteinases"/>
    <property type="match status" value="1"/>
</dbReference>
<evidence type="ECO:0000256" key="7">
    <source>
        <dbReference type="ARBA" id="ARBA00026080"/>
    </source>
</evidence>
<dbReference type="CDD" id="cd00585">
    <property type="entry name" value="Peptidase_C1B"/>
    <property type="match status" value="1"/>
</dbReference>
<dbReference type="EC" id="3.4.22.40" evidence="8"/>
<dbReference type="Pfam" id="PF03051">
    <property type="entry name" value="Peptidase_C1_2"/>
    <property type="match status" value="1"/>
</dbReference>
<dbReference type="PANTHER" id="PTHR10363">
    <property type="entry name" value="BLEOMYCIN HYDROLASE"/>
    <property type="match status" value="1"/>
</dbReference>
<dbReference type="STRING" id="1215338.A0A059J225"/>
<dbReference type="GO" id="GO:0070005">
    <property type="term" value="F:cysteine-type aminopeptidase activity"/>
    <property type="evidence" value="ECO:0007669"/>
    <property type="project" value="InterPro"/>
</dbReference>
<dbReference type="PIRSF" id="PIRSF005700">
    <property type="entry name" value="PepC"/>
    <property type="match status" value="1"/>
</dbReference>
<evidence type="ECO:0000256" key="5">
    <source>
        <dbReference type="ARBA" id="ARBA00022807"/>
    </source>
</evidence>
<dbReference type="InterPro" id="IPR038765">
    <property type="entry name" value="Papain-like_cys_pep_sf"/>
</dbReference>
<dbReference type="InterPro" id="IPR025660">
    <property type="entry name" value="Pept_his_AS"/>
</dbReference>
<evidence type="ECO:0000256" key="4">
    <source>
        <dbReference type="ARBA" id="ARBA00022801"/>
    </source>
</evidence>
<evidence type="ECO:0000256" key="6">
    <source>
        <dbReference type="ARBA" id="ARBA00025347"/>
    </source>
</evidence>
<gene>
    <name evidence="11" type="ORF">H109_06396</name>
</gene>
<feature type="active site" evidence="9">
    <location>
        <position position="450"/>
    </location>
</feature>
<dbReference type="PROSITE" id="PS00139">
    <property type="entry name" value="THIOL_PROTEASE_CYS"/>
    <property type="match status" value="1"/>
</dbReference>
<comment type="subunit">
    <text evidence="7">Homohexamer. Binds to nucleic acids. Binds single-stranded DNA and RNA with higher affinity than double-stranded DNA.</text>
</comment>
<dbReference type="GO" id="GO:0006508">
    <property type="term" value="P:proteolysis"/>
    <property type="evidence" value="ECO:0007669"/>
    <property type="project" value="UniProtKB-KW"/>
</dbReference>
<dbReference type="Gene3D" id="3.90.70.10">
    <property type="entry name" value="Cysteine proteinases"/>
    <property type="match status" value="1"/>
</dbReference>
<dbReference type="GO" id="GO:0004197">
    <property type="term" value="F:cysteine-type endopeptidase activity"/>
    <property type="evidence" value="ECO:0007669"/>
    <property type="project" value="UniProtKB-EC"/>
</dbReference>
<dbReference type="FunFam" id="3.90.70.10:FF:000021">
    <property type="entry name" value="Bleomycin hydrolase"/>
    <property type="match status" value="1"/>
</dbReference>
<accession>A0A059J225</accession>
<comment type="function">
    <text evidence="8">Has aminopeptidase activity, shortening substrate peptides sequentially by 1 amino acid. Has bleomycin hydrolase activity, which can protect the cell from the toxic effects of bleomycin. Has homocysteine-thiolactonase activity, protecting the cell against homocysteine toxicity.</text>
</comment>
<evidence type="ECO:0000256" key="2">
    <source>
        <dbReference type="ARBA" id="ARBA00022490"/>
    </source>
</evidence>
<evidence type="ECO:0000313" key="11">
    <source>
        <dbReference type="EMBL" id="KDB21683.1"/>
    </source>
</evidence>
<dbReference type="InterPro" id="IPR004134">
    <property type="entry name" value="Peptidase_C1B"/>
</dbReference>
<keyword evidence="8" id="KW-0496">Mitochondrion</keyword>
<comment type="similarity">
    <text evidence="8">Belongs to the peptidase C1 family.</text>
</comment>
<dbReference type="GO" id="GO:0009636">
    <property type="term" value="P:response to toxic substance"/>
    <property type="evidence" value="ECO:0007669"/>
    <property type="project" value="TreeGrafter"/>
</dbReference>
<keyword evidence="2 8" id="KW-0963">Cytoplasm</keyword>
<comment type="function">
    <text evidence="6">The normal physiological role of the enzyme is unknown, but it is not essential for the viability of yeast cells. Has aminopeptidase activity, shortening substrate peptides sequentially by 1 amino acid. Has bleomycin hydrolase activity, which can protect the cell from the toxic effects of bleomycin. Has homocysteine-thiolactonase activity, protecting the cell against homocysteine toxicity. Acts as a repressor in the GAL4 regulatory system, but this does not require either the peptidase or nucleic acid-binding activities.</text>
</comment>
<dbReference type="InterPro" id="IPR000169">
    <property type="entry name" value="Pept_cys_AS"/>
</dbReference>
<evidence type="ECO:0000256" key="1">
    <source>
        <dbReference type="ARBA" id="ARBA00000423"/>
    </source>
</evidence>
<sequence>MGSNQSKPQETPGSHDKAAAAMPMSSIMQLSDDEYVHIETGAPPPPYSSSRERSVKLSGQQAEVWEKELLADPKNRLAMSALSSNSVTSILNSRSAAMLDTQTFNIKIPLEGSPITSQASSGRCWIFAATNVFRVALMKKYNLDQFELSQSYLFYWDKLEKANWLMEQIIDTASQSLDSRLVQKLLASPAEDGGQWDMAANLVRKYGLVPQSLYPDSFSSKNSSELGKILTTKLREHALILRRMARSKEPSVQASVADTKDKFLKEIHSILTIMLGPPPSADRKFDWEYYDSKGKFHKASMTPIQFSAGLSDHEGVRANQGTDVNQLFSLVNDPRNAYERLLTVDRLGNVVEGRPITYVNVPMDDLKRAAVAMLHAGHPVFFSCDVGKFSDRKRGIMDTALYDYSLSFNIQFGLSKAGRLRTGETAMTHAMVLTGVHVENGKPVRWRVQNSWGADVGDHGWFVMTDKWMDEFLFQVVVDQRYVAPNIRDVLKQKPILLPRWDPMGTLA</sequence>
<dbReference type="OrthoDB" id="2666448at2759"/>
<feature type="active site" evidence="9">
    <location>
        <position position="124"/>
    </location>
</feature>
<dbReference type="OMA" id="QSYTFFW"/>